<sequence>MDFSKEILYLRRFTQYGLLSGPILFTHYYVIGNGRLPKVAAVGKPTYWLHTWNEFDRQRFILRVSEISDSMLMHALIHSKDIAVIEAKGLSPRAFAPTQPAILHNDPLIGPDLPQPWGSIPLIVHLSLHFDIGTTYRQNIEESKDDKAILARQTVSSSLHNFLSAASREVKQLDISFETDRGFEEEYPAHFGVTLPNILFWKLETLTLAGFADLSGQFAYFLRKHKDTIVSVTLENINLGPGSLITLFRTLRELNLRSTNLHGKLEGSNREEIIDFSENPWLTNKFEEVVAWEAWKFEEWCNCMISRL</sequence>
<dbReference type="AlphaFoldDB" id="A0A0B2X6Q2"/>
<protein>
    <submittedName>
        <fullName evidence="1">Uncharacterized protein</fullName>
    </submittedName>
</protein>
<dbReference type="RefSeq" id="XP_011411579.1">
    <property type="nucleotide sequence ID" value="XM_011413277.1"/>
</dbReference>
<name>A0A0B2X6Q2_METRA</name>
<gene>
    <name evidence="1" type="ORF">MAA_11826</name>
</gene>
<accession>A0A0B2X6Q2</accession>
<evidence type="ECO:0000313" key="1">
    <source>
        <dbReference type="EMBL" id="KHO10573.1"/>
    </source>
</evidence>
<dbReference type="EMBL" id="ADNJ02000051">
    <property type="protein sequence ID" value="KHO10573.1"/>
    <property type="molecule type" value="Genomic_DNA"/>
</dbReference>
<dbReference type="KEGG" id="maj:MAA_11826"/>
<keyword evidence="2" id="KW-1185">Reference proteome</keyword>
<comment type="caution">
    <text evidence="1">The sequence shown here is derived from an EMBL/GenBank/DDBJ whole genome shotgun (WGS) entry which is preliminary data.</text>
</comment>
<dbReference type="HOGENOM" id="CLU_903397_0_0_1"/>
<organism evidence="1 2">
    <name type="scientific">Metarhizium robertsii (strain ARSEF 23 / ATCC MYA-3075)</name>
    <name type="common">Metarhizium anisopliae (strain ARSEF 23)</name>
    <dbReference type="NCBI Taxonomy" id="655844"/>
    <lineage>
        <taxon>Eukaryota</taxon>
        <taxon>Fungi</taxon>
        <taxon>Dikarya</taxon>
        <taxon>Ascomycota</taxon>
        <taxon>Pezizomycotina</taxon>
        <taxon>Sordariomycetes</taxon>
        <taxon>Hypocreomycetidae</taxon>
        <taxon>Hypocreales</taxon>
        <taxon>Clavicipitaceae</taxon>
        <taxon>Metarhizium</taxon>
    </lineage>
</organism>
<dbReference type="GeneID" id="23633274"/>
<dbReference type="Proteomes" id="UP000002498">
    <property type="component" value="Unassembled WGS sequence"/>
</dbReference>
<evidence type="ECO:0000313" key="2">
    <source>
        <dbReference type="Proteomes" id="UP000002498"/>
    </source>
</evidence>
<reference evidence="1 2" key="1">
    <citation type="journal article" date="2011" name="PLoS Genet.">
        <title>Genome sequencing and comparative transcriptomics of the model entomopathogenic fungi Metarhizium anisopliae and M. acridum.</title>
        <authorList>
            <person name="Gao Q."/>
            <person name="Jin K."/>
            <person name="Ying S.H."/>
            <person name="Zhang Y."/>
            <person name="Xiao G."/>
            <person name="Shang Y."/>
            <person name="Duan Z."/>
            <person name="Hu X."/>
            <person name="Xie X.Q."/>
            <person name="Zhou G."/>
            <person name="Peng G."/>
            <person name="Luo Z."/>
            <person name="Huang W."/>
            <person name="Wang B."/>
            <person name="Fang W."/>
            <person name="Wang S."/>
            <person name="Zhong Y."/>
            <person name="Ma L.J."/>
            <person name="St Leger R.J."/>
            <person name="Zhao G.P."/>
            <person name="Pei Y."/>
            <person name="Feng M.G."/>
            <person name="Xia Y."/>
            <person name="Wang C."/>
        </authorList>
    </citation>
    <scope>NUCLEOTIDE SEQUENCE [LARGE SCALE GENOMIC DNA]</scope>
    <source>
        <strain evidence="2">ARSEF 23 / ATCC MYA-3075</strain>
    </source>
</reference>
<dbReference type="OrthoDB" id="10507027at2759"/>
<proteinExistence type="predicted"/>
<reference evidence="1 2" key="2">
    <citation type="journal article" date="2014" name="Proc. Natl. Acad. Sci. U.S.A.">
        <title>Trajectory and genomic determinants of fungal-pathogen speciation and host adaptation.</title>
        <authorList>
            <person name="Hu X."/>
            <person name="Xiao G."/>
            <person name="Zheng P."/>
            <person name="Shang Y."/>
            <person name="Su Y."/>
            <person name="Zhang X."/>
            <person name="Liu X."/>
            <person name="Zhan S."/>
            <person name="St Leger R.J."/>
            <person name="Wang C."/>
        </authorList>
    </citation>
    <scope>GENOME REANNOTATION</scope>
    <source>
        <strain evidence="2">ARSEF 23 / ATCC MYA-3075</strain>
    </source>
</reference>